<feature type="non-terminal residue" evidence="1">
    <location>
        <position position="59"/>
    </location>
</feature>
<dbReference type="AlphaFoldDB" id="A0A382QWM6"/>
<dbReference type="EMBL" id="UINC01117087">
    <property type="protein sequence ID" value="SVC89268.1"/>
    <property type="molecule type" value="Genomic_DNA"/>
</dbReference>
<gene>
    <name evidence="1" type="ORF">METZ01_LOCUS342122</name>
</gene>
<reference evidence="1" key="1">
    <citation type="submission" date="2018-05" db="EMBL/GenBank/DDBJ databases">
        <authorList>
            <person name="Lanie J.A."/>
            <person name="Ng W.-L."/>
            <person name="Kazmierczak K.M."/>
            <person name="Andrzejewski T.M."/>
            <person name="Davidsen T.M."/>
            <person name="Wayne K.J."/>
            <person name="Tettelin H."/>
            <person name="Glass J.I."/>
            <person name="Rusch D."/>
            <person name="Podicherti R."/>
            <person name="Tsui H.-C.T."/>
            <person name="Winkler M.E."/>
        </authorList>
    </citation>
    <scope>NUCLEOTIDE SEQUENCE</scope>
</reference>
<organism evidence="1">
    <name type="scientific">marine metagenome</name>
    <dbReference type="NCBI Taxonomy" id="408172"/>
    <lineage>
        <taxon>unclassified sequences</taxon>
        <taxon>metagenomes</taxon>
        <taxon>ecological metagenomes</taxon>
    </lineage>
</organism>
<evidence type="ECO:0000313" key="1">
    <source>
        <dbReference type="EMBL" id="SVC89268.1"/>
    </source>
</evidence>
<name>A0A382QWM6_9ZZZZ</name>
<accession>A0A382QWM6</accession>
<sequence>MRRATFAVKVPTIFTDNSAWQRSKGLFCGIPWTLPPSIFMLNLSEFGSGCRQCIRATIP</sequence>
<proteinExistence type="predicted"/>
<protein>
    <submittedName>
        <fullName evidence="1">Uncharacterized protein</fullName>
    </submittedName>
</protein>